<protein>
    <recommendedName>
        <fullName evidence="1">HD/PDEase domain-containing protein</fullName>
    </recommendedName>
</protein>
<dbReference type="InterPro" id="IPR003607">
    <property type="entry name" value="HD/PDEase_dom"/>
</dbReference>
<dbReference type="PANTHER" id="PTHR36442">
    <property type="entry name" value="CYCLIC-DI-AMP PHOSPHODIESTERASE PGPH"/>
    <property type="match status" value="1"/>
</dbReference>
<dbReference type="NCBIfam" id="TIGR00277">
    <property type="entry name" value="HDIG"/>
    <property type="match status" value="1"/>
</dbReference>
<dbReference type="Gene3D" id="1.10.3210.10">
    <property type="entry name" value="Hypothetical protein af1432"/>
    <property type="match status" value="1"/>
</dbReference>
<evidence type="ECO:0000313" key="2">
    <source>
        <dbReference type="EMBL" id="OYD14290.1"/>
    </source>
</evidence>
<feature type="domain" description="HD/PDEase" evidence="1">
    <location>
        <begin position="477"/>
        <end position="632"/>
    </location>
</feature>
<dbReference type="SUPFAM" id="SSF109604">
    <property type="entry name" value="HD-domain/PDEase-like"/>
    <property type="match status" value="1"/>
</dbReference>
<dbReference type="EMBL" id="NOZQ01000192">
    <property type="protein sequence ID" value="OYD14290.1"/>
    <property type="molecule type" value="Genomic_DNA"/>
</dbReference>
<dbReference type="InterPro" id="IPR006674">
    <property type="entry name" value="HD_domain"/>
</dbReference>
<dbReference type="Proteomes" id="UP000215215">
    <property type="component" value="Unassembled WGS sequence"/>
</dbReference>
<reference evidence="2 3" key="1">
    <citation type="submission" date="2017-07" db="EMBL/GenBank/DDBJ databases">
        <title>Recovery of genomes from metagenomes via a dereplication, aggregation, and scoring strategy.</title>
        <authorList>
            <person name="Sieber C.M."/>
            <person name="Probst A.J."/>
            <person name="Sharrar A."/>
            <person name="Thomas B.C."/>
            <person name="Hess M."/>
            <person name="Tringe S.G."/>
            <person name="Banfield J.F."/>
        </authorList>
    </citation>
    <scope>NUCLEOTIDE SEQUENCE [LARGE SCALE GENOMIC DNA]</scope>
    <source>
        <strain evidence="2">JGI_Cruoil_03_44_89</strain>
    </source>
</reference>
<sequence>MKGMIRRERVTRFLRNPLMHRASLFIVVVILLNLLYPAGRSGTPVLKEGNIADKDYIAPYTFAIRKSKEELEKERKQAMELTAPVLRLDENAKTESLRRLSVFFQNYEGVDSLTRATIEANKSDFEGLAENVVMQIMKRGVVDDLNSIDFGSKREVAVKRKGGEETRTDIFDLGSAIMFTKEKGMELLGGDEEKVRALVEIVRHSIKPNLIYMGATTVERRRLAAEGVKTTKGVVLKGEMIVRAHDPITKEAIEKLSSLAVETGEERVNTELFGRNLLFVLSLLILFTMLYFIKREVLFDTKKLLFIAIVSLLIVSASSILVRREVSPYLIPVAMGSVLFTILIGEGPAIASIIPLSFILAMFMGLGTTRALFPLSLGIISIFVASRVRKFSDFSKAIPFLAVISIVIAGIFEVYKGVGYKSVVTSLGFAALGGIGSGVLALGLLPLFERAFGITTDLTLVELTDLNHPLLKALSTQAPGTYNHSMLIASMVESAASSVFANSLLARAGAYYHDIGKLKNPQYFIENQRERGNPHDTLRPKISASILRMHVKDGVERAKGEGLPAEIINIIREHHGRTIMESLYYKAKEEDRDVNEEDFRYEGPSPRTKESALVMLADAVEASVRSLDNPTSIRIRGQIEKIILKRVEEGELDNVDITMEDLKRIKDAFYPILMGIFHPRVAYSENKDNRLET</sequence>
<dbReference type="InterPro" id="IPR011624">
    <property type="entry name" value="Metal-dep_PHydrolase_7TM_extra"/>
</dbReference>
<dbReference type="Pfam" id="PF01966">
    <property type="entry name" value="HD"/>
    <property type="match status" value="1"/>
</dbReference>
<dbReference type="SMART" id="SM00471">
    <property type="entry name" value="HDc"/>
    <property type="match status" value="1"/>
</dbReference>
<evidence type="ECO:0000259" key="1">
    <source>
        <dbReference type="SMART" id="SM00471"/>
    </source>
</evidence>
<evidence type="ECO:0000313" key="3">
    <source>
        <dbReference type="Proteomes" id="UP000215215"/>
    </source>
</evidence>
<accession>A0A235BP59</accession>
<dbReference type="PANTHER" id="PTHR36442:SF1">
    <property type="entry name" value="CYCLIC-DI-AMP PHOSPHODIESTERASE PGPH"/>
    <property type="match status" value="1"/>
</dbReference>
<dbReference type="CDD" id="cd00077">
    <property type="entry name" value="HDc"/>
    <property type="match status" value="1"/>
</dbReference>
<comment type="caution">
    <text evidence="2">The sequence shown here is derived from an EMBL/GenBank/DDBJ whole genome shotgun (WGS) entry which is preliminary data.</text>
</comment>
<dbReference type="InterPro" id="IPR011621">
    <property type="entry name" value="Metal-dep_PHydrolase_7TM_intra"/>
</dbReference>
<dbReference type="Pfam" id="PF07698">
    <property type="entry name" value="7TM-7TMR_HD"/>
    <property type="match status" value="1"/>
</dbReference>
<dbReference type="AlphaFoldDB" id="A0A235BP59"/>
<gene>
    <name evidence="2" type="ORF">CH333_08410</name>
</gene>
<proteinExistence type="predicted"/>
<organism evidence="2 3">
    <name type="scientific">candidate division WOR-3 bacterium JGI_Cruoil_03_44_89</name>
    <dbReference type="NCBI Taxonomy" id="1973748"/>
    <lineage>
        <taxon>Bacteria</taxon>
        <taxon>Bacteria division WOR-3</taxon>
    </lineage>
</organism>
<name>A0A235BP59_UNCW3</name>
<dbReference type="Pfam" id="PF07697">
    <property type="entry name" value="7TMR-HDED"/>
    <property type="match status" value="1"/>
</dbReference>
<dbReference type="InterPro" id="IPR052722">
    <property type="entry name" value="PgpH_phosphodiesterase"/>
</dbReference>
<dbReference type="InterPro" id="IPR006675">
    <property type="entry name" value="HDIG_dom"/>
</dbReference>